<dbReference type="Gene3D" id="1.10.1040.50">
    <property type="match status" value="1"/>
</dbReference>
<feature type="domain" description="3-hydroxyacyl-CoA dehydrogenase NAD binding" evidence="9">
    <location>
        <begin position="7"/>
        <end position="205"/>
    </location>
</feature>
<dbReference type="GO" id="GO:0070403">
    <property type="term" value="F:NAD+ binding"/>
    <property type="evidence" value="ECO:0007669"/>
    <property type="project" value="InterPro"/>
</dbReference>
<dbReference type="UniPathway" id="UPA00659"/>
<keyword evidence="4" id="KW-0560">Oxidoreductase</keyword>
<evidence type="ECO:0000313" key="10">
    <source>
        <dbReference type="EMBL" id="ADY53136.1"/>
    </source>
</evidence>
<accession>F0S5H2</accession>
<dbReference type="GO" id="GO:0006635">
    <property type="term" value="P:fatty acid beta-oxidation"/>
    <property type="evidence" value="ECO:0007669"/>
    <property type="project" value="UniProtKB-UniPathway"/>
</dbReference>
<sequence>MKRTIKKVAVLGSGIMGSRIACHFANIGVEVLLLDIAPKELTAEEQAKGLSLADNQVKNRIVNSSLQNTIKSNPSPVYSKSVLNAITTGNFDDNMKDISGCDWTIEVVVENIDIKKKVFEQVEQYRKPGTLITSNTSGIPIHLMTEGRTDDFKKHFCGTHFFNPPRYLKLLEIIPSPCTDPTIVDFLMEYGDLYLGKTTVLCKDTPAFIANRIGVFSIMSLLHLVQKMDLSVEEVDKFSGPALGRPKSATFRTSDVVGLDTMINVANGLRQNAPDDESIDVFSLPDYVQKMQENKWLGDKTGQGFYKKIKGKDGKSEILALDLKTLEYRPQQKVKYTTLDETKKIDNLPERMRVYAKGQDKAGEFFRISFAGLFEYVSNRIPEIADELYKIDDAMRAGFGWELGPFEVWDAIGVKEGVQMMEQQGKKPAKWVEDMLATGINSFYNVEKGVKAFYDISSQAYKNIPGREAYISLDNLRATHTVWKNSGTTLIDLGDGVLNLEFHTKMNTIGAEVLEGINKAIDMAEKSYKALVIGNDGANFSAGANVGMIFMMAVEQELDEINMAIKLFQNTSMRIRHSSIPVVLAPHNLTLGGGCEFCLHADHVQLHAETYMGLVEFGVGLIPGGGGSKEFALRASDEYKEGQIDQNVLKDRFLTIAMAKVSTSAAEAHELGYLQAGKYSISMNRDRLIADAKTKALELADAGYTAPAPRKDIKVLGNSGLGMVYAGANSMRSGNYISEYDQKISQKLGYVMCGGDLSAPTLVTEQYLLDLEREAFISLCTERKTLERIQSIITGGKPLRN</sequence>
<dbReference type="AlphaFoldDB" id="F0S5H2"/>
<dbReference type="EMBL" id="CP002545">
    <property type="protein sequence ID" value="ADY53136.1"/>
    <property type="molecule type" value="Genomic_DNA"/>
</dbReference>
<evidence type="ECO:0000256" key="5">
    <source>
        <dbReference type="ARBA" id="ARBA00023027"/>
    </source>
</evidence>
<evidence type="ECO:0000259" key="8">
    <source>
        <dbReference type="Pfam" id="PF00725"/>
    </source>
</evidence>
<evidence type="ECO:0000256" key="2">
    <source>
        <dbReference type="ARBA" id="ARBA00022832"/>
    </source>
</evidence>
<gene>
    <name evidence="10" type="ordered locus">Pedsa_2594</name>
</gene>
<reference evidence="11" key="2">
    <citation type="submission" date="2011-02" db="EMBL/GenBank/DDBJ databases">
        <title>The complete genome of Pedobacter saltans DSM 12145.</title>
        <authorList>
            <consortium name="US DOE Joint Genome Institute (JGI-PGF)"/>
            <person name="Lucas S."/>
            <person name="Copeland A."/>
            <person name="Lapidus A."/>
            <person name="Bruce D."/>
            <person name="Goodwin L."/>
            <person name="Pitluck S."/>
            <person name="Kyrpides N."/>
            <person name="Mavromatis K."/>
            <person name="Pagani I."/>
            <person name="Ivanova N."/>
            <person name="Ovchinnikova G."/>
            <person name="Lu M."/>
            <person name="Detter J.C."/>
            <person name="Han C."/>
            <person name="Land M."/>
            <person name="Hauser L."/>
            <person name="Markowitz V."/>
            <person name="Cheng J.-F."/>
            <person name="Hugenholtz P."/>
            <person name="Woyke T."/>
            <person name="Wu D."/>
            <person name="Tindall B."/>
            <person name="Pomrenke H.G."/>
            <person name="Brambilla E."/>
            <person name="Klenk H.-P."/>
            <person name="Eisen J.A."/>
        </authorList>
    </citation>
    <scope>NUCLEOTIDE SEQUENCE [LARGE SCALE GENOMIC DNA]</scope>
    <source>
        <strain evidence="11">ATCC 51119 / DSM 12145 / JCM 21818 / LMG 10337 / NBRC 100064 / NCIMB 13643</strain>
    </source>
</reference>
<dbReference type="InterPro" id="IPR029045">
    <property type="entry name" value="ClpP/crotonase-like_dom_sf"/>
</dbReference>
<comment type="pathway">
    <text evidence="1">Lipid metabolism; fatty acid beta-oxidation.</text>
</comment>
<dbReference type="PANTHER" id="PTHR48075:SF7">
    <property type="entry name" value="3-HYDROXYACYL-COA DEHYDROGENASE-RELATED"/>
    <property type="match status" value="1"/>
</dbReference>
<dbReference type="CDD" id="cd06558">
    <property type="entry name" value="crotonase-like"/>
    <property type="match status" value="1"/>
</dbReference>
<dbReference type="STRING" id="762903.Pedsa_2594"/>
<dbReference type="InterPro" id="IPR006176">
    <property type="entry name" value="3-OHacyl-CoA_DH_NAD-bd"/>
</dbReference>
<keyword evidence="6" id="KW-0443">Lipid metabolism</keyword>
<dbReference type="GO" id="GO:0003857">
    <property type="term" value="F:(3S)-3-hydroxyacyl-CoA dehydrogenase (NAD+) activity"/>
    <property type="evidence" value="ECO:0007669"/>
    <property type="project" value="UniProtKB-EC"/>
</dbReference>
<comment type="catalytic activity">
    <reaction evidence="7">
        <text>a (3S)-3-hydroxyacyl-CoA + NAD(+) = a 3-oxoacyl-CoA + NADH + H(+)</text>
        <dbReference type="Rhea" id="RHEA:22432"/>
        <dbReference type="ChEBI" id="CHEBI:15378"/>
        <dbReference type="ChEBI" id="CHEBI:57318"/>
        <dbReference type="ChEBI" id="CHEBI:57540"/>
        <dbReference type="ChEBI" id="CHEBI:57945"/>
        <dbReference type="ChEBI" id="CHEBI:90726"/>
        <dbReference type="EC" id="1.1.1.35"/>
    </reaction>
</comment>
<keyword evidence="5" id="KW-0520">NAD</keyword>
<dbReference type="Pfam" id="PF00725">
    <property type="entry name" value="3HCDH"/>
    <property type="match status" value="2"/>
</dbReference>
<feature type="domain" description="3-hydroxyacyl-CoA dehydrogenase C-terminal" evidence="8">
    <location>
        <begin position="208"/>
        <end position="307"/>
    </location>
</feature>
<dbReference type="OrthoDB" id="9771883at2"/>
<dbReference type="PANTHER" id="PTHR48075">
    <property type="entry name" value="3-HYDROXYACYL-COA DEHYDROGENASE FAMILY PROTEIN"/>
    <property type="match status" value="1"/>
</dbReference>
<dbReference type="InterPro" id="IPR008927">
    <property type="entry name" value="6-PGluconate_DH-like_C_sf"/>
</dbReference>
<evidence type="ECO:0000256" key="1">
    <source>
        <dbReference type="ARBA" id="ARBA00005005"/>
    </source>
</evidence>
<evidence type="ECO:0000256" key="4">
    <source>
        <dbReference type="ARBA" id="ARBA00023002"/>
    </source>
</evidence>
<dbReference type="SUPFAM" id="SSF51735">
    <property type="entry name" value="NAD(P)-binding Rossmann-fold domains"/>
    <property type="match status" value="1"/>
</dbReference>
<dbReference type="Pfam" id="PF00378">
    <property type="entry name" value="ECH_1"/>
    <property type="match status" value="1"/>
</dbReference>
<reference evidence="10 11" key="1">
    <citation type="journal article" date="2011" name="Stand. Genomic Sci.">
        <title>Complete genome sequence of the gliding, heparinolytic Pedobacter saltans type strain (113).</title>
        <authorList>
            <person name="Liolios K."/>
            <person name="Sikorski J."/>
            <person name="Lu M."/>
            <person name="Nolan M."/>
            <person name="Lapidus A."/>
            <person name="Lucas S."/>
            <person name="Hammon N."/>
            <person name="Deshpande S."/>
            <person name="Cheng J.F."/>
            <person name="Tapia R."/>
            <person name="Han C."/>
            <person name="Goodwin L."/>
            <person name="Pitluck S."/>
            <person name="Huntemann M."/>
            <person name="Ivanova N."/>
            <person name="Pagani I."/>
            <person name="Mavromatis K."/>
            <person name="Ovchinikova G."/>
            <person name="Pati A."/>
            <person name="Chen A."/>
            <person name="Palaniappan K."/>
            <person name="Land M."/>
            <person name="Hauser L."/>
            <person name="Brambilla E.M."/>
            <person name="Kotsyurbenko O."/>
            <person name="Rohde M."/>
            <person name="Tindall B.J."/>
            <person name="Abt B."/>
            <person name="Goker M."/>
            <person name="Detter J.C."/>
            <person name="Woyke T."/>
            <person name="Bristow J."/>
            <person name="Eisen J.A."/>
            <person name="Markowitz V."/>
            <person name="Hugenholtz P."/>
            <person name="Klenk H.P."/>
            <person name="Kyrpides N.C."/>
        </authorList>
    </citation>
    <scope>NUCLEOTIDE SEQUENCE [LARGE SCALE GENOMIC DNA]</scope>
    <source>
        <strain evidence="11">ATCC 51119 / DSM 12145 / JCM 21818 / LMG 10337 / NBRC 100064 / NCIMB 13643</strain>
    </source>
</reference>
<dbReference type="Gene3D" id="3.90.226.10">
    <property type="entry name" value="2-enoyl-CoA Hydratase, Chain A, domain 1"/>
    <property type="match status" value="1"/>
</dbReference>
<keyword evidence="11" id="KW-1185">Reference proteome</keyword>
<dbReference type="SUPFAM" id="SSF48179">
    <property type="entry name" value="6-phosphogluconate dehydrogenase C-terminal domain-like"/>
    <property type="match status" value="2"/>
</dbReference>
<evidence type="ECO:0000313" key="11">
    <source>
        <dbReference type="Proteomes" id="UP000000310"/>
    </source>
</evidence>
<dbReference type="InterPro" id="IPR001753">
    <property type="entry name" value="Enoyl-CoA_hydra/iso"/>
</dbReference>
<keyword evidence="2" id="KW-0276">Fatty acid metabolism</keyword>
<dbReference type="KEGG" id="psn:Pedsa_2594"/>
<organism evidence="10 11">
    <name type="scientific">Pseudopedobacter saltans (strain ATCC 51119 / DSM 12145 / JCM 21818 / CCUG 39354 / LMG 10337 / NBRC 100064 / NCIMB 13643)</name>
    <name type="common">Pedobacter saltans</name>
    <dbReference type="NCBI Taxonomy" id="762903"/>
    <lineage>
        <taxon>Bacteria</taxon>
        <taxon>Pseudomonadati</taxon>
        <taxon>Bacteroidota</taxon>
        <taxon>Sphingobacteriia</taxon>
        <taxon>Sphingobacteriales</taxon>
        <taxon>Sphingobacteriaceae</taxon>
        <taxon>Pseudopedobacter</taxon>
    </lineage>
</organism>
<proteinExistence type="predicted"/>
<dbReference type="InterPro" id="IPR006108">
    <property type="entry name" value="3HC_DH_C"/>
</dbReference>
<keyword evidence="3" id="KW-0442">Lipid degradation</keyword>
<dbReference type="Gene3D" id="3.40.50.720">
    <property type="entry name" value="NAD(P)-binding Rossmann-like Domain"/>
    <property type="match status" value="1"/>
</dbReference>
<dbReference type="Pfam" id="PF02737">
    <property type="entry name" value="3HCDH_N"/>
    <property type="match status" value="1"/>
</dbReference>
<evidence type="ECO:0000259" key="9">
    <source>
        <dbReference type="Pfam" id="PF02737"/>
    </source>
</evidence>
<feature type="domain" description="3-hydroxyacyl-CoA dehydrogenase C-terminal" evidence="8">
    <location>
        <begin position="389"/>
        <end position="436"/>
    </location>
</feature>
<evidence type="ECO:0000256" key="3">
    <source>
        <dbReference type="ARBA" id="ARBA00022963"/>
    </source>
</evidence>
<dbReference type="SUPFAM" id="SSF52096">
    <property type="entry name" value="ClpP/crotonase"/>
    <property type="match status" value="1"/>
</dbReference>
<name>F0S5H2_PSESL</name>
<dbReference type="InterPro" id="IPR036291">
    <property type="entry name" value="NAD(P)-bd_dom_sf"/>
</dbReference>
<dbReference type="HOGENOM" id="CLU_010448_0_0_10"/>
<dbReference type="Proteomes" id="UP000000310">
    <property type="component" value="Chromosome"/>
</dbReference>
<dbReference type="RefSeq" id="WP_013633621.1">
    <property type="nucleotide sequence ID" value="NC_015177.1"/>
</dbReference>
<protein>
    <submittedName>
        <fullName evidence="10">3-hydroxyacyl-CoA dehydrogenase NAD-binding protein</fullName>
    </submittedName>
</protein>
<evidence type="ECO:0000256" key="6">
    <source>
        <dbReference type="ARBA" id="ARBA00023098"/>
    </source>
</evidence>
<dbReference type="eggNOG" id="COG1250">
    <property type="taxonomic scope" value="Bacteria"/>
</dbReference>
<dbReference type="eggNOG" id="COG1024">
    <property type="taxonomic scope" value="Bacteria"/>
</dbReference>
<evidence type="ECO:0000256" key="7">
    <source>
        <dbReference type="ARBA" id="ARBA00049556"/>
    </source>
</evidence>